<keyword evidence="9 13" id="KW-0460">Magnesium</keyword>
<dbReference type="EMBL" id="DVFJ01000036">
    <property type="protein sequence ID" value="HIQ72552.1"/>
    <property type="molecule type" value="Genomic_DNA"/>
</dbReference>
<protein>
    <recommendedName>
        <fullName evidence="13">Phenylalanine--tRNA ligase alpha subunit</fullName>
        <ecNumber evidence="13">6.1.1.20</ecNumber>
    </recommendedName>
    <alternativeName>
        <fullName evidence="13">Phenylalanyl-tRNA synthetase alpha subunit</fullName>
        <shortName evidence="13">PheRS</shortName>
    </alternativeName>
</protein>
<dbReference type="InterPro" id="IPR002319">
    <property type="entry name" value="Phenylalanyl-tRNA_Synthase"/>
</dbReference>
<keyword evidence="5 13" id="KW-0436">Ligase</keyword>
<feature type="binding site" evidence="13">
    <location>
        <position position="254"/>
    </location>
    <ligand>
        <name>Mg(2+)</name>
        <dbReference type="ChEBI" id="CHEBI:18420"/>
        <note>shared with beta subunit</note>
    </ligand>
</feature>
<dbReference type="Pfam" id="PF02912">
    <property type="entry name" value="Phe_tRNA-synt_N"/>
    <property type="match status" value="1"/>
</dbReference>
<comment type="caution">
    <text evidence="16">The sequence shown here is derived from an EMBL/GenBank/DDBJ whole genome shotgun (WGS) entry which is preliminary data.</text>
</comment>
<evidence type="ECO:0000256" key="7">
    <source>
        <dbReference type="ARBA" id="ARBA00022741"/>
    </source>
</evidence>
<dbReference type="SUPFAM" id="SSF55681">
    <property type="entry name" value="Class II aaRS and biotin synthetases"/>
    <property type="match status" value="1"/>
</dbReference>
<dbReference type="GO" id="GO:0000287">
    <property type="term" value="F:magnesium ion binding"/>
    <property type="evidence" value="ECO:0007669"/>
    <property type="project" value="UniProtKB-UniRule"/>
</dbReference>
<dbReference type="PANTHER" id="PTHR11538">
    <property type="entry name" value="PHENYLALANYL-TRNA SYNTHETASE"/>
    <property type="match status" value="1"/>
</dbReference>
<dbReference type="GO" id="GO:0016740">
    <property type="term" value="F:transferase activity"/>
    <property type="evidence" value="ECO:0007669"/>
    <property type="project" value="UniProtKB-ARBA"/>
</dbReference>
<dbReference type="GO" id="GO:0004826">
    <property type="term" value="F:phenylalanine-tRNA ligase activity"/>
    <property type="evidence" value="ECO:0007669"/>
    <property type="project" value="UniProtKB-UniRule"/>
</dbReference>
<feature type="coiled-coil region" evidence="14">
    <location>
        <begin position="65"/>
        <end position="92"/>
    </location>
</feature>
<dbReference type="GO" id="GO:0140096">
    <property type="term" value="F:catalytic activity, acting on a protein"/>
    <property type="evidence" value="ECO:0007669"/>
    <property type="project" value="UniProtKB-ARBA"/>
</dbReference>
<evidence type="ECO:0000256" key="9">
    <source>
        <dbReference type="ARBA" id="ARBA00022842"/>
    </source>
</evidence>
<dbReference type="CDD" id="cd00496">
    <property type="entry name" value="PheRS_alpha_core"/>
    <property type="match status" value="1"/>
</dbReference>
<dbReference type="Gene3D" id="3.30.930.10">
    <property type="entry name" value="Bira Bifunctional Protein, Domain 2"/>
    <property type="match status" value="1"/>
</dbReference>
<dbReference type="InterPro" id="IPR004529">
    <property type="entry name" value="Phe-tRNA-synth_IIc_asu"/>
</dbReference>
<evidence type="ECO:0000259" key="15">
    <source>
        <dbReference type="PROSITE" id="PS50862"/>
    </source>
</evidence>
<evidence type="ECO:0000313" key="17">
    <source>
        <dbReference type="Proteomes" id="UP000886887"/>
    </source>
</evidence>
<keyword evidence="7 13" id="KW-0547">Nucleotide-binding</keyword>
<dbReference type="AlphaFoldDB" id="A0A9D0ZBC1"/>
<proteinExistence type="inferred from homology"/>
<evidence type="ECO:0000313" key="16">
    <source>
        <dbReference type="EMBL" id="HIQ72552.1"/>
    </source>
</evidence>
<gene>
    <name evidence="13 16" type="primary">pheS</name>
    <name evidence="16" type="ORF">IAB73_10150</name>
</gene>
<comment type="cofactor">
    <cofactor evidence="13">
        <name>Mg(2+)</name>
        <dbReference type="ChEBI" id="CHEBI:18420"/>
    </cofactor>
    <text evidence="13">Binds 2 magnesium ions per tetramer.</text>
</comment>
<dbReference type="EC" id="6.1.1.20" evidence="13"/>
<dbReference type="FunFam" id="3.30.930.10:FF:000003">
    <property type="entry name" value="Phenylalanine--tRNA ligase alpha subunit"/>
    <property type="match status" value="1"/>
</dbReference>
<evidence type="ECO:0000256" key="12">
    <source>
        <dbReference type="ARBA" id="ARBA00049255"/>
    </source>
</evidence>
<evidence type="ECO:0000256" key="1">
    <source>
        <dbReference type="ARBA" id="ARBA00004496"/>
    </source>
</evidence>
<sequence>MHEQLQQIQQELQDQLRQIQDSGALEALRLKVLGKKGSLTQMLRSMGQLSAEERPAMGQLINRAREEMSARLDEVARRIQEAEKEARLRAEALDVTLPSSATHQGCMHPISMVIDQVTDVLTGMGFEVVEGPEIELDHYNFELMNIPKNHPSRDAQDTFYFDENMLLRTHTSPVQARIMTTRKPPIRIICPGRVYRADEVDATHSPVFHQMEGLVIDEDVTMADLKGTLDVFAKRLYGEDIRTRFRPSFFPFTEPSAEVDLTCVACHGKGCRVCKGTGWIEVLGSGMVNPKVLEMCGIDSSRYSGFAFGVGMERIAMLRYGITDMRMLYEGDLRFLSQLRAD</sequence>
<keyword evidence="10 13" id="KW-0648">Protein biosynthesis</keyword>
<dbReference type="InterPro" id="IPR045864">
    <property type="entry name" value="aa-tRNA-synth_II/BPL/LPL"/>
</dbReference>
<evidence type="ECO:0000256" key="4">
    <source>
        <dbReference type="ARBA" id="ARBA00022490"/>
    </source>
</evidence>
<dbReference type="GO" id="GO:0000049">
    <property type="term" value="F:tRNA binding"/>
    <property type="evidence" value="ECO:0007669"/>
    <property type="project" value="InterPro"/>
</dbReference>
<evidence type="ECO:0000256" key="5">
    <source>
        <dbReference type="ARBA" id="ARBA00022598"/>
    </source>
</evidence>
<evidence type="ECO:0000256" key="8">
    <source>
        <dbReference type="ARBA" id="ARBA00022840"/>
    </source>
</evidence>
<keyword evidence="11 13" id="KW-0030">Aminoacyl-tRNA synthetase</keyword>
<feature type="domain" description="Aminoacyl-transfer RNA synthetases class-II family profile" evidence="15">
    <location>
        <begin position="117"/>
        <end position="318"/>
    </location>
</feature>
<evidence type="ECO:0000256" key="11">
    <source>
        <dbReference type="ARBA" id="ARBA00023146"/>
    </source>
</evidence>
<dbReference type="InterPro" id="IPR010978">
    <property type="entry name" value="tRNA-bd_arm"/>
</dbReference>
<dbReference type="Pfam" id="PF01409">
    <property type="entry name" value="tRNA-synt_2d"/>
    <property type="match status" value="1"/>
</dbReference>
<evidence type="ECO:0000256" key="2">
    <source>
        <dbReference type="ARBA" id="ARBA00010207"/>
    </source>
</evidence>
<keyword evidence="4 13" id="KW-0963">Cytoplasm</keyword>
<dbReference type="SUPFAM" id="SSF46589">
    <property type="entry name" value="tRNA-binding arm"/>
    <property type="match status" value="1"/>
</dbReference>
<comment type="catalytic activity">
    <reaction evidence="12 13">
        <text>tRNA(Phe) + L-phenylalanine + ATP = L-phenylalanyl-tRNA(Phe) + AMP + diphosphate + H(+)</text>
        <dbReference type="Rhea" id="RHEA:19413"/>
        <dbReference type="Rhea" id="RHEA-COMP:9668"/>
        <dbReference type="Rhea" id="RHEA-COMP:9699"/>
        <dbReference type="ChEBI" id="CHEBI:15378"/>
        <dbReference type="ChEBI" id="CHEBI:30616"/>
        <dbReference type="ChEBI" id="CHEBI:33019"/>
        <dbReference type="ChEBI" id="CHEBI:58095"/>
        <dbReference type="ChEBI" id="CHEBI:78442"/>
        <dbReference type="ChEBI" id="CHEBI:78531"/>
        <dbReference type="ChEBI" id="CHEBI:456215"/>
        <dbReference type="EC" id="6.1.1.20"/>
    </reaction>
</comment>
<dbReference type="GO" id="GO:0005524">
    <property type="term" value="F:ATP binding"/>
    <property type="evidence" value="ECO:0007669"/>
    <property type="project" value="UniProtKB-UniRule"/>
</dbReference>
<keyword evidence="8 13" id="KW-0067">ATP-binding</keyword>
<keyword evidence="6 13" id="KW-0479">Metal-binding</keyword>
<evidence type="ECO:0000256" key="10">
    <source>
        <dbReference type="ARBA" id="ARBA00022917"/>
    </source>
</evidence>
<evidence type="ECO:0000256" key="6">
    <source>
        <dbReference type="ARBA" id="ARBA00022723"/>
    </source>
</evidence>
<name>A0A9D0ZBC1_9FIRM</name>
<evidence type="ECO:0000256" key="14">
    <source>
        <dbReference type="SAM" id="Coils"/>
    </source>
</evidence>
<evidence type="ECO:0000256" key="13">
    <source>
        <dbReference type="HAMAP-Rule" id="MF_00281"/>
    </source>
</evidence>
<dbReference type="GO" id="GO:0006432">
    <property type="term" value="P:phenylalanyl-tRNA aminoacylation"/>
    <property type="evidence" value="ECO:0007669"/>
    <property type="project" value="UniProtKB-UniRule"/>
</dbReference>
<evidence type="ECO:0000256" key="3">
    <source>
        <dbReference type="ARBA" id="ARBA00011209"/>
    </source>
</evidence>
<comment type="subcellular location">
    <subcellularLocation>
        <location evidence="1 13">Cytoplasm</location>
    </subcellularLocation>
</comment>
<dbReference type="GO" id="GO:0005737">
    <property type="term" value="C:cytoplasm"/>
    <property type="evidence" value="ECO:0007669"/>
    <property type="project" value="UniProtKB-SubCell"/>
</dbReference>
<accession>A0A9D0ZBC1</accession>
<dbReference type="HAMAP" id="MF_00281">
    <property type="entry name" value="Phe_tRNA_synth_alpha1"/>
    <property type="match status" value="1"/>
</dbReference>
<dbReference type="InterPro" id="IPR006195">
    <property type="entry name" value="aa-tRNA-synth_II"/>
</dbReference>
<organism evidence="16 17">
    <name type="scientific">Candidatus Onthenecus intestinigallinarum</name>
    <dbReference type="NCBI Taxonomy" id="2840875"/>
    <lineage>
        <taxon>Bacteria</taxon>
        <taxon>Bacillati</taxon>
        <taxon>Bacillota</taxon>
        <taxon>Clostridia</taxon>
        <taxon>Eubacteriales</taxon>
        <taxon>Candidatus Onthenecus</taxon>
    </lineage>
</organism>
<dbReference type="InterPro" id="IPR022911">
    <property type="entry name" value="Phe_tRNA_ligase_alpha1_bac"/>
</dbReference>
<comment type="subunit">
    <text evidence="3 13">Tetramer of two alpha and two beta subunits.</text>
</comment>
<reference evidence="16" key="2">
    <citation type="journal article" date="2021" name="PeerJ">
        <title>Extensive microbial diversity within the chicken gut microbiome revealed by metagenomics and culture.</title>
        <authorList>
            <person name="Gilroy R."/>
            <person name="Ravi A."/>
            <person name="Getino M."/>
            <person name="Pursley I."/>
            <person name="Horton D.L."/>
            <person name="Alikhan N.F."/>
            <person name="Baker D."/>
            <person name="Gharbi K."/>
            <person name="Hall N."/>
            <person name="Watson M."/>
            <person name="Adriaenssens E.M."/>
            <person name="Foster-Nyarko E."/>
            <person name="Jarju S."/>
            <person name="Secka A."/>
            <person name="Antonio M."/>
            <person name="Oren A."/>
            <person name="Chaudhuri R.R."/>
            <person name="La Ragione R."/>
            <person name="Hildebrand F."/>
            <person name="Pallen M.J."/>
        </authorList>
    </citation>
    <scope>NUCLEOTIDE SEQUENCE</scope>
    <source>
        <strain evidence="16">ChiSxjej2B14-6234</strain>
    </source>
</reference>
<reference evidence="16" key="1">
    <citation type="submission" date="2020-10" db="EMBL/GenBank/DDBJ databases">
        <authorList>
            <person name="Gilroy R."/>
        </authorList>
    </citation>
    <scope>NUCLEOTIDE SEQUENCE</scope>
    <source>
        <strain evidence="16">ChiSxjej2B14-6234</strain>
    </source>
</reference>
<dbReference type="NCBIfam" id="TIGR00468">
    <property type="entry name" value="pheS"/>
    <property type="match status" value="1"/>
</dbReference>
<dbReference type="PROSITE" id="PS50862">
    <property type="entry name" value="AA_TRNA_LIGASE_II"/>
    <property type="match status" value="1"/>
</dbReference>
<comment type="similarity">
    <text evidence="2 13">Belongs to the class-II aminoacyl-tRNA synthetase family. Phe-tRNA synthetase alpha subunit type 1 subfamily.</text>
</comment>
<dbReference type="InterPro" id="IPR004188">
    <property type="entry name" value="Phe-tRNA_ligase_II_N"/>
</dbReference>
<dbReference type="Proteomes" id="UP000886887">
    <property type="component" value="Unassembled WGS sequence"/>
</dbReference>
<dbReference type="PANTHER" id="PTHR11538:SF41">
    <property type="entry name" value="PHENYLALANINE--TRNA LIGASE, MITOCHONDRIAL"/>
    <property type="match status" value="1"/>
</dbReference>
<keyword evidence="14" id="KW-0175">Coiled coil</keyword>